<proteinExistence type="predicted"/>
<gene>
    <name evidence="2" type="ORF">mPipKuh1_008224</name>
</gene>
<comment type="caution">
    <text evidence="2">The sequence shown here is derived from an EMBL/GenBank/DDBJ whole genome shotgun (WGS) entry which is preliminary data.</text>
</comment>
<reference evidence="2 3" key="1">
    <citation type="journal article" date="2020" name="Nature">
        <title>Six reference-quality genomes reveal evolution of bat adaptations.</title>
        <authorList>
            <person name="Jebb D."/>
            <person name="Huang Z."/>
            <person name="Pippel M."/>
            <person name="Hughes G.M."/>
            <person name="Lavrichenko K."/>
            <person name="Devanna P."/>
            <person name="Winkler S."/>
            <person name="Jermiin L.S."/>
            <person name="Skirmuntt E.C."/>
            <person name="Katzourakis A."/>
            <person name="Burkitt-Gray L."/>
            <person name="Ray D.A."/>
            <person name="Sullivan K.A.M."/>
            <person name="Roscito J.G."/>
            <person name="Kirilenko B.M."/>
            <person name="Davalos L.M."/>
            <person name="Corthals A.P."/>
            <person name="Power M.L."/>
            <person name="Jones G."/>
            <person name="Ransome R.D."/>
            <person name="Dechmann D.K.N."/>
            <person name="Locatelli A.G."/>
            <person name="Puechmaille S.J."/>
            <person name="Fedrigo O."/>
            <person name="Jarvis E.D."/>
            <person name="Hiller M."/>
            <person name="Vernes S.C."/>
            <person name="Myers E.W."/>
            <person name="Teeling E.C."/>
        </authorList>
    </citation>
    <scope>NUCLEOTIDE SEQUENCE [LARGE SCALE GENOMIC DNA]</scope>
    <source>
        <strain evidence="2">MPipKuh1</strain>
        <tissue evidence="2">Flight muscle</tissue>
    </source>
</reference>
<feature type="region of interest" description="Disordered" evidence="1">
    <location>
        <begin position="55"/>
        <end position="79"/>
    </location>
</feature>
<feature type="region of interest" description="Disordered" evidence="1">
    <location>
        <begin position="128"/>
        <end position="159"/>
    </location>
</feature>
<sequence>MRVLQCSLLPAPLRERCPRFSPAAKQSMLSPNEPGIGVQFSWKWSWRWRSEQSGAPVSFPSGQSRGTADRPFSARSVRASGTSFRLSPGFRLTARLPMAEPESPGSGLKLGIRAVGGPAQSEFYLLSARERPPGTRPPSSPAPSSPRAASPYLGFSSSSAPPSGFLLASRCRISSQSTFL</sequence>
<organism evidence="2 3">
    <name type="scientific">Pipistrellus kuhlii</name>
    <name type="common">Kuhl's pipistrelle</name>
    <dbReference type="NCBI Taxonomy" id="59472"/>
    <lineage>
        <taxon>Eukaryota</taxon>
        <taxon>Metazoa</taxon>
        <taxon>Chordata</taxon>
        <taxon>Craniata</taxon>
        <taxon>Vertebrata</taxon>
        <taxon>Euteleostomi</taxon>
        <taxon>Mammalia</taxon>
        <taxon>Eutheria</taxon>
        <taxon>Laurasiatheria</taxon>
        <taxon>Chiroptera</taxon>
        <taxon>Yangochiroptera</taxon>
        <taxon>Vespertilionidae</taxon>
        <taxon>Pipistrellus</taxon>
    </lineage>
</organism>
<accession>A0A7J7QX45</accession>
<evidence type="ECO:0000256" key="1">
    <source>
        <dbReference type="SAM" id="MobiDB-lite"/>
    </source>
</evidence>
<evidence type="ECO:0000313" key="2">
    <source>
        <dbReference type="EMBL" id="KAF6268460.1"/>
    </source>
</evidence>
<feature type="compositionally biased region" description="Polar residues" evidence="1">
    <location>
        <begin position="55"/>
        <end position="66"/>
    </location>
</feature>
<dbReference type="Proteomes" id="UP000558488">
    <property type="component" value="Unassembled WGS sequence"/>
</dbReference>
<dbReference type="EMBL" id="JACAGB010000122">
    <property type="protein sequence ID" value="KAF6268460.1"/>
    <property type="molecule type" value="Genomic_DNA"/>
</dbReference>
<feature type="compositionally biased region" description="Pro residues" evidence="1">
    <location>
        <begin position="134"/>
        <end position="144"/>
    </location>
</feature>
<name>A0A7J7QX45_PIPKU</name>
<keyword evidence="3" id="KW-1185">Reference proteome</keyword>
<dbReference type="AlphaFoldDB" id="A0A7J7QX45"/>
<feature type="compositionally biased region" description="Low complexity" evidence="1">
    <location>
        <begin position="145"/>
        <end position="159"/>
    </location>
</feature>
<protein>
    <submittedName>
        <fullName evidence="2">Uncharacterized protein</fullName>
    </submittedName>
</protein>
<evidence type="ECO:0000313" key="3">
    <source>
        <dbReference type="Proteomes" id="UP000558488"/>
    </source>
</evidence>